<dbReference type="PANTHER" id="PTHR33869:SF29">
    <property type="match status" value="1"/>
</dbReference>
<feature type="chain" id="PRO_5032946238" evidence="8">
    <location>
        <begin position="31"/>
        <end position="87"/>
    </location>
</feature>
<keyword evidence="3" id="KW-0964">Secreted</keyword>
<feature type="region of interest" description="Disordered" evidence="7">
    <location>
        <begin position="57"/>
        <end position="87"/>
    </location>
</feature>
<dbReference type="Proteomes" id="UP000636709">
    <property type="component" value="Unassembled WGS sequence"/>
</dbReference>
<proteinExistence type="inferred from homology"/>
<evidence type="ECO:0000313" key="9">
    <source>
        <dbReference type="EMBL" id="KAF8675745.1"/>
    </source>
</evidence>
<keyword evidence="10" id="KW-1185">Reference proteome</keyword>
<keyword evidence="5" id="KW-0325">Glycoprotein</keyword>
<evidence type="ECO:0000256" key="5">
    <source>
        <dbReference type="ARBA" id="ARBA00023180"/>
    </source>
</evidence>
<organism evidence="9 10">
    <name type="scientific">Digitaria exilis</name>
    <dbReference type="NCBI Taxonomy" id="1010633"/>
    <lineage>
        <taxon>Eukaryota</taxon>
        <taxon>Viridiplantae</taxon>
        <taxon>Streptophyta</taxon>
        <taxon>Embryophyta</taxon>
        <taxon>Tracheophyta</taxon>
        <taxon>Spermatophyta</taxon>
        <taxon>Magnoliopsida</taxon>
        <taxon>Liliopsida</taxon>
        <taxon>Poales</taxon>
        <taxon>Poaceae</taxon>
        <taxon>PACMAD clade</taxon>
        <taxon>Panicoideae</taxon>
        <taxon>Panicodae</taxon>
        <taxon>Paniceae</taxon>
        <taxon>Anthephorinae</taxon>
        <taxon>Digitaria</taxon>
    </lineage>
</organism>
<dbReference type="GO" id="GO:0005576">
    <property type="term" value="C:extracellular region"/>
    <property type="evidence" value="ECO:0007669"/>
    <property type="project" value="UniProtKB-SubCell"/>
</dbReference>
<dbReference type="PANTHER" id="PTHR33869">
    <property type="entry name" value="CLAVATA3/ESR (CLE)-RELATED PROTEIN 3"/>
    <property type="match status" value="1"/>
</dbReference>
<evidence type="ECO:0000313" key="10">
    <source>
        <dbReference type="Proteomes" id="UP000636709"/>
    </source>
</evidence>
<dbReference type="InterPro" id="IPR039616">
    <property type="entry name" value="CLE1-4"/>
</dbReference>
<keyword evidence="6" id="KW-0379">Hydroxylation</keyword>
<name>A0A835AUF2_9POAL</name>
<accession>A0A835AUF2</accession>
<gene>
    <name evidence="9" type="ORF">HU200_047229</name>
</gene>
<evidence type="ECO:0000256" key="7">
    <source>
        <dbReference type="SAM" id="MobiDB-lite"/>
    </source>
</evidence>
<evidence type="ECO:0000256" key="6">
    <source>
        <dbReference type="ARBA" id="ARBA00023278"/>
    </source>
</evidence>
<dbReference type="GO" id="GO:0033612">
    <property type="term" value="F:receptor serine/threonine kinase binding"/>
    <property type="evidence" value="ECO:0007669"/>
    <property type="project" value="TreeGrafter"/>
</dbReference>
<dbReference type="AlphaFoldDB" id="A0A835AUF2"/>
<keyword evidence="4 8" id="KW-0732">Signal</keyword>
<feature type="signal peptide" evidence="8">
    <location>
        <begin position="1"/>
        <end position="30"/>
    </location>
</feature>
<comment type="caution">
    <text evidence="9">The sequence shown here is derived from an EMBL/GenBank/DDBJ whole genome shotgun (WGS) entry which is preliminary data.</text>
</comment>
<comment type="similarity">
    <text evidence="2">Belongs to the CLV3/ESR signal peptide family.</text>
</comment>
<sequence>MARRLSVAVVTSALLLVAAVVSLCSPGVGAARQLGTGGEAAAVVAVAPLEMTGALQVPAGGEAGEDDGSVAAASKRLSPGGPDPQHH</sequence>
<reference evidence="9" key="1">
    <citation type="submission" date="2020-07" db="EMBL/GenBank/DDBJ databases">
        <title>Genome sequence and genetic diversity analysis of an under-domesticated orphan crop, white fonio (Digitaria exilis).</title>
        <authorList>
            <person name="Bennetzen J.L."/>
            <person name="Chen S."/>
            <person name="Ma X."/>
            <person name="Wang X."/>
            <person name="Yssel A.E.J."/>
            <person name="Chaluvadi S.R."/>
            <person name="Johnson M."/>
            <person name="Gangashetty P."/>
            <person name="Hamidou F."/>
            <person name="Sanogo M.D."/>
            <person name="Zwaenepoel A."/>
            <person name="Wallace J."/>
            <person name="Van De Peer Y."/>
            <person name="Van Deynze A."/>
        </authorList>
    </citation>
    <scope>NUCLEOTIDE SEQUENCE</scope>
    <source>
        <tissue evidence="9">Leaves</tissue>
    </source>
</reference>
<protein>
    <submittedName>
        <fullName evidence="9">Uncharacterized protein</fullName>
    </submittedName>
</protein>
<evidence type="ECO:0000256" key="8">
    <source>
        <dbReference type="SAM" id="SignalP"/>
    </source>
</evidence>
<evidence type="ECO:0000256" key="4">
    <source>
        <dbReference type="ARBA" id="ARBA00022729"/>
    </source>
</evidence>
<evidence type="ECO:0000256" key="2">
    <source>
        <dbReference type="ARBA" id="ARBA00005416"/>
    </source>
</evidence>
<comment type="subcellular location">
    <subcellularLocation>
        <location evidence="1">Secreted</location>
    </subcellularLocation>
</comment>
<evidence type="ECO:0000256" key="1">
    <source>
        <dbReference type="ARBA" id="ARBA00004613"/>
    </source>
</evidence>
<dbReference type="OrthoDB" id="695891at2759"/>
<dbReference type="EMBL" id="JACEFO010002177">
    <property type="protein sequence ID" value="KAF8675745.1"/>
    <property type="molecule type" value="Genomic_DNA"/>
</dbReference>
<evidence type="ECO:0000256" key="3">
    <source>
        <dbReference type="ARBA" id="ARBA00022525"/>
    </source>
</evidence>